<protein>
    <recommendedName>
        <fullName evidence="9">Multidrug-efflux transporter</fullName>
    </recommendedName>
</protein>
<dbReference type="GO" id="GO:0042910">
    <property type="term" value="F:xenobiotic transmembrane transporter activity"/>
    <property type="evidence" value="ECO:0007669"/>
    <property type="project" value="InterPro"/>
</dbReference>
<evidence type="ECO:0000313" key="11">
    <source>
        <dbReference type="EMBL" id="GLI56855.1"/>
    </source>
</evidence>
<dbReference type="InterPro" id="IPR050222">
    <property type="entry name" value="MATE_MdtK"/>
</dbReference>
<keyword evidence="4" id="KW-1003">Cell membrane</keyword>
<keyword evidence="7" id="KW-0406">Ion transport</keyword>
<dbReference type="InterPro" id="IPR002528">
    <property type="entry name" value="MATE_fam"/>
</dbReference>
<feature type="transmembrane region" description="Helical" evidence="10">
    <location>
        <begin position="85"/>
        <end position="107"/>
    </location>
</feature>
<gene>
    <name evidence="11" type="ORF">PM10SUCC1_23690</name>
</gene>
<dbReference type="PANTHER" id="PTHR43298">
    <property type="entry name" value="MULTIDRUG RESISTANCE PROTEIN NORM-RELATED"/>
    <property type="match status" value="1"/>
</dbReference>
<dbReference type="AlphaFoldDB" id="A0A9W6LPE6"/>
<dbReference type="PIRSF" id="PIRSF006603">
    <property type="entry name" value="DinF"/>
    <property type="match status" value="1"/>
</dbReference>
<dbReference type="InterPro" id="IPR048279">
    <property type="entry name" value="MdtK-like"/>
</dbReference>
<keyword evidence="2" id="KW-0813">Transport</keyword>
<proteinExistence type="predicted"/>
<evidence type="ECO:0000256" key="3">
    <source>
        <dbReference type="ARBA" id="ARBA00022449"/>
    </source>
</evidence>
<keyword evidence="8 10" id="KW-0472">Membrane</keyword>
<comment type="subcellular location">
    <subcellularLocation>
        <location evidence="1">Cell membrane</location>
        <topology evidence="1">Multi-pass membrane protein</topology>
    </subcellularLocation>
</comment>
<feature type="transmembrane region" description="Helical" evidence="10">
    <location>
        <begin position="279"/>
        <end position="300"/>
    </location>
</feature>
<dbReference type="Proteomes" id="UP001144471">
    <property type="component" value="Unassembled WGS sequence"/>
</dbReference>
<dbReference type="PANTHER" id="PTHR43298:SF2">
    <property type="entry name" value="FMN_FAD EXPORTER YEEO-RELATED"/>
    <property type="match status" value="1"/>
</dbReference>
<keyword evidence="6 10" id="KW-1133">Transmembrane helix</keyword>
<dbReference type="Pfam" id="PF01554">
    <property type="entry name" value="MatE"/>
    <property type="match status" value="2"/>
</dbReference>
<feature type="transmembrane region" description="Helical" evidence="10">
    <location>
        <begin position="47"/>
        <end position="73"/>
    </location>
</feature>
<feature type="transmembrane region" description="Helical" evidence="10">
    <location>
        <begin position="387"/>
        <end position="410"/>
    </location>
</feature>
<keyword evidence="5 10" id="KW-0812">Transmembrane</keyword>
<keyword evidence="3" id="KW-0050">Antiport</keyword>
<reference evidence="11" key="1">
    <citation type="submission" date="2022-12" db="EMBL/GenBank/DDBJ databases">
        <title>Reference genome sequencing for broad-spectrum identification of bacterial and archaeal isolates by mass spectrometry.</title>
        <authorList>
            <person name="Sekiguchi Y."/>
            <person name="Tourlousse D.M."/>
        </authorList>
    </citation>
    <scope>NUCLEOTIDE SEQUENCE</scope>
    <source>
        <strain evidence="11">10succ1</strain>
    </source>
</reference>
<dbReference type="EMBL" id="BSDY01000010">
    <property type="protein sequence ID" value="GLI56855.1"/>
    <property type="molecule type" value="Genomic_DNA"/>
</dbReference>
<comment type="caution">
    <text evidence="11">The sequence shown here is derived from an EMBL/GenBank/DDBJ whole genome shotgun (WGS) entry which is preliminary data.</text>
</comment>
<accession>A0A9W6LPE6</accession>
<evidence type="ECO:0000256" key="6">
    <source>
        <dbReference type="ARBA" id="ARBA00022989"/>
    </source>
</evidence>
<evidence type="ECO:0000256" key="1">
    <source>
        <dbReference type="ARBA" id="ARBA00004651"/>
    </source>
</evidence>
<dbReference type="RefSeq" id="WP_281836231.1">
    <property type="nucleotide sequence ID" value="NZ_BSDY01000010.1"/>
</dbReference>
<feature type="transmembrane region" description="Helical" evidence="10">
    <location>
        <begin position="159"/>
        <end position="179"/>
    </location>
</feature>
<dbReference type="GO" id="GO:0015297">
    <property type="term" value="F:antiporter activity"/>
    <property type="evidence" value="ECO:0007669"/>
    <property type="project" value="UniProtKB-KW"/>
</dbReference>
<organism evidence="11 12">
    <name type="scientific">Propionigenium maris DSM 9537</name>
    <dbReference type="NCBI Taxonomy" id="1123000"/>
    <lineage>
        <taxon>Bacteria</taxon>
        <taxon>Fusobacteriati</taxon>
        <taxon>Fusobacteriota</taxon>
        <taxon>Fusobacteriia</taxon>
        <taxon>Fusobacteriales</taxon>
        <taxon>Fusobacteriaceae</taxon>
        <taxon>Propionigenium</taxon>
    </lineage>
</organism>
<evidence type="ECO:0000256" key="9">
    <source>
        <dbReference type="ARBA" id="ARBA00031636"/>
    </source>
</evidence>
<dbReference type="NCBIfam" id="TIGR00797">
    <property type="entry name" value="matE"/>
    <property type="match status" value="1"/>
</dbReference>
<feature type="transmembrane region" description="Helical" evidence="10">
    <location>
        <begin position="127"/>
        <end position="147"/>
    </location>
</feature>
<feature type="transmembrane region" description="Helical" evidence="10">
    <location>
        <begin position="355"/>
        <end position="375"/>
    </location>
</feature>
<evidence type="ECO:0000256" key="5">
    <source>
        <dbReference type="ARBA" id="ARBA00022692"/>
    </source>
</evidence>
<evidence type="ECO:0000256" key="4">
    <source>
        <dbReference type="ARBA" id="ARBA00022475"/>
    </source>
</evidence>
<keyword evidence="12" id="KW-1185">Reference proteome</keyword>
<feature type="transmembrane region" description="Helical" evidence="10">
    <location>
        <begin position="191"/>
        <end position="212"/>
    </location>
</feature>
<dbReference type="GO" id="GO:0005886">
    <property type="term" value="C:plasma membrane"/>
    <property type="evidence" value="ECO:0007669"/>
    <property type="project" value="UniProtKB-SubCell"/>
</dbReference>
<evidence type="ECO:0000313" key="12">
    <source>
        <dbReference type="Proteomes" id="UP001144471"/>
    </source>
</evidence>
<sequence>MSIRFYRSMLGIAIPVALQNIVSSSVNLLDTFMIGQLGEVEIAGVGIANRIFFVMALILFGINSGSGIFYSQFWGRRDGANLKKILGLTLGMGVVVSGVFFLLAFIFPEFLIGLYSRDLKVVEAGAGYLRIVSLGYVVTSVSFALSMALRSIGVTTPSLVNSVISLLVNCGLNYLLIFGKLGFPEMGVQGAAIGTLVARFVEVIFFIGVIYIRRYPLLGRFEEYWRYSRRFIRKYLDTATPVMVNELFWGVGMTIHTVVFARMGVETMAALNMSKSLEGIIYVAFIGLSSASVVLVGSSIGRGDTEEALEAGKRIFKATLILGGLNCLIVLSVIEVFLSYYNVSLEVKEISRAMLRYYSVLCALRGSATVCLTGIMRSGGDTKFGMWADLLTLWGLSVPLTVYGGLYLGLSPRVVYLLSKTDVVAKFIIGSRRLYSGRWIKNLVEDLE</sequence>
<feature type="transmembrane region" description="Helical" evidence="10">
    <location>
        <begin position="320"/>
        <end position="343"/>
    </location>
</feature>
<evidence type="ECO:0000256" key="8">
    <source>
        <dbReference type="ARBA" id="ARBA00023136"/>
    </source>
</evidence>
<name>A0A9W6LPE6_9FUSO</name>
<dbReference type="GO" id="GO:0006811">
    <property type="term" value="P:monoatomic ion transport"/>
    <property type="evidence" value="ECO:0007669"/>
    <property type="project" value="UniProtKB-KW"/>
</dbReference>
<evidence type="ECO:0000256" key="2">
    <source>
        <dbReference type="ARBA" id="ARBA00022448"/>
    </source>
</evidence>
<dbReference type="CDD" id="cd13134">
    <property type="entry name" value="MATE_like_8"/>
    <property type="match status" value="1"/>
</dbReference>
<evidence type="ECO:0000256" key="10">
    <source>
        <dbReference type="SAM" id="Phobius"/>
    </source>
</evidence>
<evidence type="ECO:0000256" key="7">
    <source>
        <dbReference type="ARBA" id="ARBA00023065"/>
    </source>
</evidence>